<keyword evidence="2" id="KW-0479">Metal-binding</keyword>
<dbReference type="GO" id="GO:0046872">
    <property type="term" value="F:metal ion binding"/>
    <property type="evidence" value="ECO:0007669"/>
    <property type="project" value="UniProtKB-KW"/>
</dbReference>
<evidence type="ECO:0000256" key="1">
    <source>
        <dbReference type="ARBA" id="ARBA00022670"/>
    </source>
</evidence>
<feature type="domain" description="Peptidase M20 dimerisation" evidence="4">
    <location>
        <begin position="221"/>
        <end position="380"/>
    </location>
</feature>
<evidence type="ECO:0000259" key="4">
    <source>
        <dbReference type="Pfam" id="PF07687"/>
    </source>
</evidence>
<dbReference type="NCBIfam" id="NF006579">
    <property type="entry name" value="PRK09104.1"/>
    <property type="match status" value="1"/>
</dbReference>
<dbReference type="InterPro" id="IPR051458">
    <property type="entry name" value="Cyt/Met_Dipeptidase"/>
</dbReference>
<evidence type="ECO:0000256" key="3">
    <source>
        <dbReference type="ARBA" id="ARBA00022801"/>
    </source>
</evidence>
<gene>
    <name evidence="5" type="ORF">SAMN05444320_108186</name>
</gene>
<evidence type="ECO:0000313" key="5">
    <source>
        <dbReference type="EMBL" id="SHG37129.1"/>
    </source>
</evidence>
<dbReference type="GO" id="GO:0008233">
    <property type="term" value="F:peptidase activity"/>
    <property type="evidence" value="ECO:0007669"/>
    <property type="project" value="UniProtKB-KW"/>
</dbReference>
<dbReference type="InterPro" id="IPR002933">
    <property type="entry name" value="Peptidase_M20"/>
</dbReference>
<dbReference type="PANTHER" id="PTHR43270:SF12">
    <property type="entry name" value="SUCCINYL-DIAMINOPIMELATE DESUCCINYLASE"/>
    <property type="match status" value="1"/>
</dbReference>
<keyword evidence="6" id="KW-1185">Reference proteome</keyword>
<dbReference type="Gene3D" id="3.30.70.360">
    <property type="match status" value="1"/>
</dbReference>
<dbReference type="Pfam" id="PF01546">
    <property type="entry name" value="Peptidase_M20"/>
    <property type="match status" value="1"/>
</dbReference>
<dbReference type="InterPro" id="IPR011650">
    <property type="entry name" value="Peptidase_M20_dimer"/>
</dbReference>
<protein>
    <submittedName>
        <fullName evidence="5">Acetylornithine deacetylase/Succinyl-diaminopimelate desuccinylase</fullName>
    </submittedName>
</protein>
<name>A0A1M5J9Y6_STRHI</name>
<dbReference type="Gene3D" id="3.40.630.10">
    <property type="entry name" value="Zn peptidases"/>
    <property type="match status" value="1"/>
</dbReference>
<accession>A0A1M5J9Y6</accession>
<dbReference type="EMBL" id="FQVN01000008">
    <property type="protein sequence ID" value="SHG37129.1"/>
    <property type="molecule type" value="Genomic_DNA"/>
</dbReference>
<reference evidence="5 6" key="1">
    <citation type="submission" date="2016-11" db="EMBL/GenBank/DDBJ databases">
        <authorList>
            <person name="Jaros S."/>
            <person name="Januszkiewicz K."/>
            <person name="Wedrychowicz H."/>
        </authorList>
    </citation>
    <scope>NUCLEOTIDE SEQUENCE [LARGE SCALE GENOMIC DNA]</scope>
    <source>
        <strain evidence="5 6">DSM 44523</strain>
    </source>
</reference>
<dbReference type="Proteomes" id="UP000184501">
    <property type="component" value="Unassembled WGS sequence"/>
</dbReference>
<dbReference type="AlphaFoldDB" id="A0A1M5J9Y6"/>
<evidence type="ECO:0000256" key="2">
    <source>
        <dbReference type="ARBA" id="ARBA00022723"/>
    </source>
</evidence>
<dbReference type="OrthoDB" id="9761532at2"/>
<sequence>MSDDHHPGAETAGKSRPAATVAAVRAAVAGHAPDFLADLRDWVSIPSISADSRHHADVVESARWLAEALRRDGWPLVEVWDTTSAGPMLPAVHACWPAEDPDAPVVLVYAHHDVQPVDPVTAWDHPPFEAVLVGDELFGRGVSDDKGQVLMHLLALRAHLDATGRTAPAVTVKLLVEGEEESASPNLARLLADHADALACDLVVVSDTQLLGRDTPSVCVGMRGLADAEVVFHGAASDLHSGQFGGAVVNPAVALAKLLAALHDDDGRVAIPGFYDDVRDPDPAERAAFARLPFDEAAWLAGPGAGASAWGEAGWSTLERLWVRPTVEVNGVHSGYTGPGVKTVVPRQATAKLTFRLVPGQRVARVLDLLRDFVAARTPHGVRSEVRTGRGGFDPAVVEPGDPATGAVVDALRMVFDHDIVPARSGGSGPAALLTDALGAPLVFLGAGLSGDHVHAPNERVAVPLLHRGAEAAAVLWDLLPGRLARAGGGTEEHTA</sequence>
<proteinExistence type="predicted"/>
<dbReference type="RefSeq" id="WP_073487208.1">
    <property type="nucleotide sequence ID" value="NZ_FQVN01000008.1"/>
</dbReference>
<dbReference type="SUPFAM" id="SSF53187">
    <property type="entry name" value="Zn-dependent exopeptidases"/>
    <property type="match status" value="1"/>
</dbReference>
<dbReference type="STRING" id="2017.SAMN05444320_108186"/>
<organism evidence="5 6">
    <name type="scientific">Streptoalloteichus hindustanus</name>
    <dbReference type="NCBI Taxonomy" id="2017"/>
    <lineage>
        <taxon>Bacteria</taxon>
        <taxon>Bacillati</taxon>
        <taxon>Actinomycetota</taxon>
        <taxon>Actinomycetes</taxon>
        <taxon>Pseudonocardiales</taxon>
        <taxon>Pseudonocardiaceae</taxon>
        <taxon>Streptoalloteichus</taxon>
    </lineage>
</organism>
<dbReference type="Pfam" id="PF07687">
    <property type="entry name" value="M20_dimer"/>
    <property type="match status" value="1"/>
</dbReference>
<keyword evidence="1" id="KW-0645">Protease</keyword>
<dbReference type="PANTHER" id="PTHR43270">
    <property type="entry name" value="BETA-ALA-HIS DIPEPTIDASE"/>
    <property type="match status" value="1"/>
</dbReference>
<keyword evidence="3" id="KW-0378">Hydrolase</keyword>
<evidence type="ECO:0000313" key="6">
    <source>
        <dbReference type="Proteomes" id="UP000184501"/>
    </source>
</evidence>
<dbReference type="GO" id="GO:0006508">
    <property type="term" value="P:proteolysis"/>
    <property type="evidence" value="ECO:0007669"/>
    <property type="project" value="UniProtKB-KW"/>
</dbReference>